<feature type="modified residue" description="4-aspartylphosphate" evidence="2">
    <location>
        <position position="53"/>
    </location>
</feature>
<dbReference type="SMART" id="SM00448">
    <property type="entry name" value="REC"/>
    <property type="match status" value="1"/>
</dbReference>
<feature type="domain" description="Response regulatory" evidence="3">
    <location>
        <begin position="4"/>
        <end position="117"/>
    </location>
</feature>
<evidence type="ECO:0000313" key="4">
    <source>
        <dbReference type="EMBL" id="ACL66153.1"/>
    </source>
</evidence>
<dbReference type="PROSITE" id="PS50110">
    <property type="entry name" value="RESPONSE_REGULATORY"/>
    <property type="match status" value="1"/>
</dbReference>
<dbReference type="SUPFAM" id="SSF52172">
    <property type="entry name" value="CheY-like"/>
    <property type="match status" value="1"/>
</dbReference>
<dbReference type="PANTHER" id="PTHR44591:SF23">
    <property type="entry name" value="CHEY SUBFAMILY"/>
    <property type="match status" value="1"/>
</dbReference>
<dbReference type="Gene3D" id="3.40.50.2300">
    <property type="match status" value="1"/>
</dbReference>
<dbReference type="AlphaFoldDB" id="B8JE88"/>
<dbReference type="RefSeq" id="WP_012633910.1">
    <property type="nucleotide sequence ID" value="NC_011891.1"/>
</dbReference>
<protein>
    <submittedName>
        <fullName evidence="4">Response regulator receiver protein</fullName>
    </submittedName>
</protein>
<dbReference type="HOGENOM" id="CLU_000445_69_17_7"/>
<dbReference type="InterPro" id="IPR050595">
    <property type="entry name" value="Bact_response_regulator"/>
</dbReference>
<organism evidence="4 5">
    <name type="scientific">Anaeromyxobacter dehalogenans (strain ATCC BAA-258 / DSM 21875 / 2CP-1)</name>
    <dbReference type="NCBI Taxonomy" id="455488"/>
    <lineage>
        <taxon>Bacteria</taxon>
        <taxon>Pseudomonadati</taxon>
        <taxon>Myxococcota</taxon>
        <taxon>Myxococcia</taxon>
        <taxon>Myxococcales</taxon>
        <taxon>Cystobacterineae</taxon>
        <taxon>Anaeromyxobacteraceae</taxon>
        <taxon>Anaeromyxobacter</taxon>
    </lineage>
</organism>
<proteinExistence type="predicted"/>
<evidence type="ECO:0000313" key="5">
    <source>
        <dbReference type="Proteomes" id="UP000007089"/>
    </source>
</evidence>
<evidence type="ECO:0000259" key="3">
    <source>
        <dbReference type="PROSITE" id="PS50110"/>
    </source>
</evidence>
<dbReference type="GO" id="GO:0000160">
    <property type="term" value="P:phosphorelay signal transduction system"/>
    <property type="evidence" value="ECO:0007669"/>
    <property type="project" value="InterPro"/>
</dbReference>
<evidence type="ECO:0000256" key="2">
    <source>
        <dbReference type="PROSITE-ProRule" id="PRU00169"/>
    </source>
</evidence>
<dbReference type="EMBL" id="CP001359">
    <property type="protein sequence ID" value="ACL66153.1"/>
    <property type="molecule type" value="Genomic_DNA"/>
</dbReference>
<keyword evidence="1 2" id="KW-0597">Phosphoprotein</keyword>
<dbReference type="Pfam" id="PF00072">
    <property type="entry name" value="Response_reg"/>
    <property type="match status" value="1"/>
</dbReference>
<accession>B8JE88</accession>
<dbReference type="InterPro" id="IPR001789">
    <property type="entry name" value="Sig_transdc_resp-reg_receiver"/>
</dbReference>
<dbReference type="Proteomes" id="UP000007089">
    <property type="component" value="Chromosome"/>
</dbReference>
<evidence type="ECO:0000256" key="1">
    <source>
        <dbReference type="ARBA" id="ARBA00022553"/>
    </source>
</evidence>
<dbReference type="KEGG" id="acp:A2cp1_2816"/>
<keyword evidence="5" id="KW-1185">Reference proteome</keyword>
<reference evidence="4" key="1">
    <citation type="submission" date="2009-01" db="EMBL/GenBank/DDBJ databases">
        <title>Complete sequence of Anaeromyxobacter dehalogenans 2CP-1.</title>
        <authorList>
            <consortium name="US DOE Joint Genome Institute"/>
            <person name="Lucas S."/>
            <person name="Copeland A."/>
            <person name="Lapidus A."/>
            <person name="Glavina del Rio T."/>
            <person name="Dalin E."/>
            <person name="Tice H."/>
            <person name="Bruce D."/>
            <person name="Goodwin L."/>
            <person name="Pitluck S."/>
            <person name="Saunders E."/>
            <person name="Brettin T."/>
            <person name="Detter J.C."/>
            <person name="Han C."/>
            <person name="Larimer F."/>
            <person name="Land M."/>
            <person name="Hauser L."/>
            <person name="Kyrpides N."/>
            <person name="Ovchinnikova G."/>
            <person name="Beliaev A.S."/>
            <person name="Richardson P."/>
        </authorList>
    </citation>
    <scope>NUCLEOTIDE SEQUENCE</scope>
    <source>
        <strain evidence="4">2CP-1</strain>
    </source>
</reference>
<gene>
    <name evidence="4" type="ordered locus">A2cp1_2816</name>
</gene>
<dbReference type="CDD" id="cd17574">
    <property type="entry name" value="REC_OmpR"/>
    <property type="match status" value="1"/>
</dbReference>
<dbReference type="InterPro" id="IPR011006">
    <property type="entry name" value="CheY-like_superfamily"/>
</dbReference>
<sequence>MRRSVLVVEDDQDLSSLLEMVLADAGHRVRTAPDGRAALAAVAAEMPGVILLDMRMPVMNGWEFAREFRSRYGRACPIVVVTAAENARLRAEEIGAEDWLAKPFDLDDVLYTVERQLGGGDEGGAPTRSLH</sequence>
<dbReference type="PANTHER" id="PTHR44591">
    <property type="entry name" value="STRESS RESPONSE REGULATOR PROTEIN 1"/>
    <property type="match status" value="1"/>
</dbReference>
<name>B8JE88_ANAD2</name>